<reference evidence="1 2" key="1">
    <citation type="submission" date="2018-06" db="EMBL/GenBank/DDBJ databases">
        <authorList>
            <consortium name="Pathogen Informatics"/>
            <person name="Doyle S."/>
        </authorList>
    </citation>
    <scope>NUCLEOTIDE SEQUENCE [LARGE SCALE GENOMIC DNA]</scope>
    <source>
        <strain evidence="1 2">NCTC13067</strain>
    </source>
</reference>
<accession>A0A379EEX5</accession>
<gene>
    <name evidence="1" type="ORF">NCTC13067_02505</name>
</gene>
<dbReference type="AlphaFoldDB" id="A0A379EEX5"/>
<protein>
    <submittedName>
        <fullName evidence="1">Uncharacterized protein</fullName>
    </submittedName>
</protein>
<dbReference type="EMBL" id="UGTM01000002">
    <property type="protein sequence ID" value="SUB94632.1"/>
    <property type="molecule type" value="Genomic_DNA"/>
</dbReference>
<organism evidence="1 2">
    <name type="scientific">Prevotella denticola</name>
    <dbReference type="NCBI Taxonomy" id="28129"/>
    <lineage>
        <taxon>Bacteria</taxon>
        <taxon>Pseudomonadati</taxon>
        <taxon>Bacteroidota</taxon>
        <taxon>Bacteroidia</taxon>
        <taxon>Bacteroidales</taxon>
        <taxon>Prevotellaceae</taxon>
        <taxon>Prevotella</taxon>
    </lineage>
</organism>
<sequence length="56" mass="6557">MIKPLGGFVFDLDVAHLSILYSPVFRQVYFPFRFRQVLEIPFDVFCLLADQILFSS</sequence>
<dbReference type="Proteomes" id="UP000255469">
    <property type="component" value="Unassembled WGS sequence"/>
</dbReference>
<evidence type="ECO:0000313" key="2">
    <source>
        <dbReference type="Proteomes" id="UP000255469"/>
    </source>
</evidence>
<evidence type="ECO:0000313" key="1">
    <source>
        <dbReference type="EMBL" id="SUB94632.1"/>
    </source>
</evidence>
<proteinExistence type="predicted"/>
<name>A0A379EEX5_9BACT</name>